<keyword evidence="3" id="KW-1185">Reference proteome</keyword>
<dbReference type="EMBL" id="CP017448">
    <property type="protein sequence ID" value="AOV15975.1"/>
    <property type="molecule type" value="Genomic_DNA"/>
</dbReference>
<evidence type="ECO:0000313" key="3">
    <source>
        <dbReference type="Proteomes" id="UP000095342"/>
    </source>
</evidence>
<dbReference type="Proteomes" id="UP000095342">
    <property type="component" value="Chromosome"/>
</dbReference>
<organism evidence="2 3">
    <name type="scientific">Acidihalobacter aeolianus</name>
    <dbReference type="NCBI Taxonomy" id="2792603"/>
    <lineage>
        <taxon>Bacteria</taxon>
        <taxon>Pseudomonadati</taxon>
        <taxon>Pseudomonadota</taxon>
        <taxon>Gammaproteobacteria</taxon>
        <taxon>Chromatiales</taxon>
        <taxon>Ectothiorhodospiraceae</taxon>
        <taxon>Acidihalobacter</taxon>
    </lineage>
</organism>
<dbReference type="KEGG" id="aaeo:BJI67_01790"/>
<dbReference type="SMART" id="SM00834">
    <property type="entry name" value="CxxC_CXXC_SSSS"/>
    <property type="match status" value="1"/>
</dbReference>
<dbReference type="AlphaFoldDB" id="A0A1D8K4U2"/>
<dbReference type="NCBIfam" id="TIGR02605">
    <property type="entry name" value="CxxC_CxxC_SSSS"/>
    <property type="match status" value="1"/>
</dbReference>
<protein>
    <recommendedName>
        <fullName evidence="1">Putative regulatory protein FmdB zinc ribbon domain-containing protein</fullName>
    </recommendedName>
</protein>
<evidence type="ECO:0000313" key="2">
    <source>
        <dbReference type="EMBL" id="AOV15975.1"/>
    </source>
</evidence>
<proteinExistence type="predicted"/>
<reference evidence="2 3" key="1">
    <citation type="submission" date="2016-09" db="EMBL/GenBank/DDBJ databases">
        <title>Acidihalobacter prosperus V6 (DSM14174).</title>
        <authorList>
            <person name="Khaleque H.N."/>
            <person name="Ramsay J.P."/>
            <person name="Murphy R.J.T."/>
            <person name="Kaksonen A.H."/>
            <person name="Boxall N.J."/>
            <person name="Watkin E.L.J."/>
        </authorList>
    </citation>
    <scope>NUCLEOTIDE SEQUENCE [LARGE SCALE GENOMIC DNA]</scope>
    <source>
        <strain evidence="2 3">V6</strain>
    </source>
</reference>
<sequence length="79" mass="8272">MPIYDFACRDCGTSFESVCAYGAPNPGCPACGAPTDRLPSAPALHGRMACGREEAMRSLKTGTTHCPACAAGRPHNHNH</sequence>
<dbReference type="Pfam" id="PF09723">
    <property type="entry name" value="Zn_ribbon_8"/>
    <property type="match status" value="1"/>
</dbReference>
<evidence type="ECO:0000259" key="1">
    <source>
        <dbReference type="SMART" id="SM00834"/>
    </source>
</evidence>
<accession>A0A1D8K4U2</accession>
<name>A0A1D8K4U2_9GAMM</name>
<feature type="domain" description="Putative regulatory protein FmdB zinc ribbon" evidence="1">
    <location>
        <begin position="1"/>
        <end position="40"/>
    </location>
</feature>
<gene>
    <name evidence="2" type="ORF">BJI67_01790</name>
</gene>
<dbReference type="InterPro" id="IPR013429">
    <property type="entry name" value="Regulatory_FmdB_Zinc_ribbon"/>
</dbReference>
<dbReference type="RefSeq" id="WP_070071573.1">
    <property type="nucleotide sequence ID" value="NZ_CP017448.1"/>
</dbReference>